<name>A0A1G6JTA3_NIADE</name>
<gene>
    <name evidence="1" type="ORF">SAMN04487894_101634</name>
</gene>
<dbReference type="STRING" id="1285928.SAMN04487894_101634"/>
<dbReference type="InterPro" id="IPR039498">
    <property type="entry name" value="NTP_transf_5"/>
</dbReference>
<evidence type="ECO:0000313" key="2">
    <source>
        <dbReference type="Proteomes" id="UP000198757"/>
    </source>
</evidence>
<dbReference type="EMBL" id="FMZO01000001">
    <property type="protein sequence ID" value="SDC21980.1"/>
    <property type="molecule type" value="Genomic_DNA"/>
</dbReference>
<accession>A0A1G6JTA3</accession>
<dbReference type="RefSeq" id="WP_090388539.1">
    <property type="nucleotide sequence ID" value="NZ_FMZO01000001.1"/>
</dbReference>
<organism evidence="1 2">
    <name type="scientific">Niabella drilacis (strain DSM 25811 / CCM 8410 / CCUG 62505 / LMG 26954 / E90)</name>
    <dbReference type="NCBI Taxonomy" id="1285928"/>
    <lineage>
        <taxon>Bacteria</taxon>
        <taxon>Pseudomonadati</taxon>
        <taxon>Bacteroidota</taxon>
        <taxon>Chitinophagia</taxon>
        <taxon>Chitinophagales</taxon>
        <taxon>Chitinophagaceae</taxon>
        <taxon>Niabella</taxon>
    </lineage>
</organism>
<dbReference type="AlphaFoldDB" id="A0A1G6JTA3"/>
<evidence type="ECO:0000313" key="1">
    <source>
        <dbReference type="EMBL" id="SDC21980.1"/>
    </source>
</evidence>
<keyword evidence="1" id="KW-0808">Transferase</keyword>
<dbReference type="Proteomes" id="UP000198757">
    <property type="component" value="Unassembled WGS sequence"/>
</dbReference>
<protein>
    <submittedName>
        <fullName evidence="1">Uncharacterized nucleotidyltransferase</fullName>
    </submittedName>
</protein>
<reference evidence="2" key="1">
    <citation type="submission" date="2016-10" db="EMBL/GenBank/DDBJ databases">
        <authorList>
            <person name="Varghese N."/>
            <person name="Submissions S."/>
        </authorList>
    </citation>
    <scope>NUCLEOTIDE SEQUENCE [LARGE SCALE GENOMIC DNA]</scope>
    <source>
        <strain evidence="2">DSM 25811 / CCM 8410 / LMG 26954 / E90</strain>
    </source>
</reference>
<dbReference type="GO" id="GO:0016740">
    <property type="term" value="F:transferase activity"/>
    <property type="evidence" value="ECO:0007669"/>
    <property type="project" value="UniProtKB-KW"/>
</dbReference>
<dbReference type="Pfam" id="PF14907">
    <property type="entry name" value="NTP_transf_5"/>
    <property type="match status" value="1"/>
</dbReference>
<dbReference type="OrthoDB" id="1490109at2"/>
<proteinExistence type="predicted"/>
<keyword evidence="2" id="KW-1185">Reference proteome</keyword>
<sequence length="365" mass="42189">MKSVLSDPVDNLSVAQTLLVRACLAGDKAEREGYVRAWEEEVQIMELDFSSMRLVPYLLHKNQEDGISCRHDKRLKVIYKYWWLRTQHISNQLQQTHEAFLAAGINVVVIKGGSLRQYYERAELRPMADFDLLVREQELQQAFEVLQRLHFVPDKLEMICLEKMPRLLSDFVHAVSCTSHSSDTFMDLHWKIGSGCTKQFTARLWDHLVPCPGVPGAQKPALAYEVFMILIHAGNMGNRDNLNWILDMALLNTRLDEVVWQEARQLALDEKKEDLFDYACKVLLQLGVPAPDPGAVKVPRRLAYKTISKEGAIQWILNGPRTAKNLMYIVGRLYPNTNLWGRCYHFMRNVKFVFASKQIRKRMDL</sequence>